<dbReference type="Proteomes" id="UP000292347">
    <property type="component" value="Unassembled WGS sequence"/>
</dbReference>
<feature type="compositionally biased region" description="Polar residues" evidence="1">
    <location>
        <begin position="23"/>
        <end position="34"/>
    </location>
</feature>
<name>A0A4Q2IUG4_9SPHN</name>
<feature type="region of interest" description="Disordered" evidence="1">
    <location>
        <begin position="14"/>
        <end position="41"/>
    </location>
</feature>
<proteinExistence type="predicted"/>
<gene>
    <name evidence="3" type="ORF">EO081_13335</name>
</gene>
<comment type="caution">
    <text evidence="3">The sequence shown here is derived from an EMBL/GenBank/DDBJ whole genome shotgun (WGS) entry which is preliminary data.</text>
</comment>
<keyword evidence="2" id="KW-0732">Signal</keyword>
<dbReference type="AlphaFoldDB" id="A0A4Q2IUG4"/>
<keyword evidence="4" id="KW-1185">Reference proteome</keyword>
<evidence type="ECO:0000313" key="4">
    <source>
        <dbReference type="Proteomes" id="UP000292347"/>
    </source>
</evidence>
<evidence type="ECO:0000256" key="1">
    <source>
        <dbReference type="SAM" id="MobiDB-lite"/>
    </source>
</evidence>
<sequence length="138" mass="15345">MVRWILVAALAASPAMAQEAEKTSNAPPQRTRSVTVYGKEECPKPETENEVVVCARKDESERFRIPSELRNPPSQEAAAQSWANRAETMMEVNRVGLPDSCSPVGTGGQTGCNQQLLRQWYQQRKAQQQAEQFPRAGD</sequence>
<protein>
    <recommendedName>
        <fullName evidence="5">DUF4124 domain-containing protein</fullName>
    </recommendedName>
</protein>
<accession>A0A4Q2IUG4</accession>
<evidence type="ECO:0008006" key="5">
    <source>
        <dbReference type="Google" id="ProtNLM"/>
    </source>
</evidence>
<dbReference type="OrthoDB" id="7570448at2"/>
<evidence type="ECO:0000256" key="2">
    <source>
        <dbReference type="SAM" id="SignalP"/>
    </source>
</evidence>
<reference evidence="3 4" key="1">
    <citation type="submission" date="2019-01" db="EMBL/GenBank/DDBJ databases">
        <title>Sphingomonas mucosissima sp. nov. and Sphingomonas desiccabilis sp. nov., from biological soil crusts in the Colorado Plateau, USA.</title>
        <authorList>
            <person name="Zhu D."/>
        </authorList>
    </citation>
    <scope>NUCLEOTIDE SEQUENCE [LARGE SCALE GENOMIC DNA]</scope>
    <source>
        <strain evidence="3 4">CP1D</strain>
    </source>
</reference>
<feature type="signal peptide" evidence="2">
    <location>
        <begin position="1"/>
        <end position="17"/>
    </location>
</feature>
<dbReference type="EMBL" id="SDPT01000002">
    <property type="protein sequence ID" value="RXZ32150.1"/>
    <property type="molecule type" value="Genomic_DNA"/>
</dbReference>
<feature type="chain" id="PRO_5043882072" description="DUF4124 domain-containing protein" evidence="2">
    <location>
        <begin position="18"/>
        <end position="138"/>
    </location>
</feature>
<evidence type="ECO:0000313" key="3">
    <source>
        <dbReference type="EMBL" id="RXZ32150.1"/>
    </source>
</evidence>
<organism evidence="3 4">
    <name type="scientific">Sphingomonas desiccabilis</name>
    <dbReference type="NCBI Taxonomy" id="429134"/>
    <lineage>
        <taxon>Bacteria</taxon>
        <taxon>Pseudomonadati</taxon>
        <taxon>Pseudomonadota</taxon>
        <taxon>Alphaproteobacteria</taxon>
        <taxon>Sphingomonadales</taxon>
        <taxon>Sphingomonadaceae</taxon>
        <taxon>Sphingomonas</taxon>
    </lineage>
</organism>
<dbReference type="RefSeq" id="WP_129342362.1">
    <property type="nucleotide sequence ID" value="NZ_JACIDD010000002.1"/>
</dbReference>